<feature type="compositionally biased region" description="Low complexity" evidence="1">
    <location>
        <begin position="1189"/>
        <end position="1211"/>
    </location>
</feature>
<proteinExistence type="predicted"/>
<feature type="compositionally biased region" description="Polar residues" evidence="1">
    <location>
        <begin position="951"/>
        <end position="972"/>
    </location>
</feature>
<feature type="domain" description="BRCT" evidence="2">
    <location>
        <begin position="74"/>
        <end position="138"/>
    </location>
</feature>
<feature type="compositionally biased region" description="Acidic residues" evidence="1">
    <location>
        <begin position="406"/>
        <end position="420"/>
    </location>
</feature>
<feature type="region of interest" description="Disordered" evidence="1">
    <location>
        <begin position="586"/>
        <end position="673"/>
    </location>
</feature>
<feature type="compositionally biased region" description="Polar residues" evidence="1">
    <location>
        <begin position="341"/>
        <end position="353"/>
    </location>
</feature>
<sequence>MTEAGTSGQIGWAGARVAGGGGNAAASTSSSSLPQIFVVQVGGSQRPLKIHVPEAPPGPTSRLTFHRIPFMTTIIKHGGQVESISARSDVCVYHPDANNQSIRFLCKNVRDMARPVDIVHPDWAHESIKAGRLLDTKDPQWDCFTRCKINRQKPLGKSGAGIAKGTKYKANNGVKRTRFTEEDIAFIVRQLVDQPNMAPSGYKFAQELARLNDRHTAASYQTWVSDHSELLKQKVEAERRRMTVAAREQRQQNIAAAADKQPQKGRVLSFAGPARVLPDRPSDQAESSARPAEHITQATTLAIESGVSEVRRRASSSVGPARAMSGRPSYQAEASARPAEQMTQSTVSASESGVSEARRRASSFAGPSGAVSGRPSDQAEGSAQPAEQMTQSTMSDMGVPEVKVGDEDDDELLDELEKEEVDQRVQSVPSSGQRAAETGDRNLELSPSPPGEFELGDEADRLLLERERQRVAAIQAATSAEQPAGTSNQALDSARSAIASAVTAFAGQIGGQPTIRKWIPRSSSGISTSSTYASAIEEATQSSGPASTPAATQIGGTQAGDIPTQSFGLFSTPAATQIGGILAAENPTQSSGTFSTPAATQIGGTLAGEDPTQSSGPSSSPADARNGDPAPVSTLRPLEAANGHANPSGPSSSAAKSSQVSSSHPSSGGPANLDWEQALAMGTQVARAYEEHVFAGASQVRVPPDDFEYEEQVFAGASQVRVPSSEDESDEFIDDFTPPPQEKGREKGKGKMMSKASGTRPRASTPQFLSNSGADMHSPDELQSSSRDETVPASSTLERKRATKPTDTGSEIDIDELLEHQRQRIAKAAADTQLSSNGSQSSSKDKAISKSATLERKRSPEATDSGSEMAHDELEEEDQGQRQVKGASAADTQPSSNGLQATGKDEAIPASSTLERKRSPEPTDSRSDMELDELQEDARREAEASAVADTPLSSNGLQSSSKNKAVTVSGTPERNRSPEATDSGSEMEYDESAKHQRQRPVKGSSAAGTQPSSNGIQAPGRDEAVPASGTLERKRSPEPTDAGSQIEPDELQEHQQKRPANATAVADAQLSSNGVQSSNKDKAVSVSTTLERKRSPEATDSGSEMEYDELAEEQRRRQAKRAKPTPRVLAAQKTAMYVDVSTSPPPPTAIRQDGPSTSTARFASVSTSPIRELVQRGERAGEIVQQPLARRATTSNSTSTSARQSSTSFSFARDESRARVSSIRRSLSSRDIRAGAVGDASTDSQQRLRRKAEKSEIQARVCKLALDFGFAKTSQLRPYMPRDGDLDECRARLEQHFNEIAQHYDAEVFHVVQTLKDCHGDLDEALGELDEEAFVLRRAARRGRMVSMQTS</sequence>
<evidence type="ECO:0000259" key="2">
    <source>
        <dbReference type="PROSITE" id="PS50172"/>
    </source>
</evidence>
<reference evidence="3" key="1">
    <citation type="submission" date="2016-04" db="EMBL/GenBank/DDBJ databases">
        <authorList>
            <person name="Nguyen H.D."/>
            <person name="Samba Siva P."/>
            <person name="Cullis J."/>
            <person name="Levesque C.A."/>
            <person name="Hambleton S."/>
        </authorList>
    </citation>
    <scope>NUCLEOTIDE SEQUENCE</scope>
    <source>
        <strain evidence="3">DAOMC 236422</strain>
    </source>
</reference>
<accession>A0A8X7N711</accession>
<name>A0A8X7N711_9BASI</name>
<feature type="compositionally biased region" description="Polar residues" evidence="1">
    <location>
        <begin position="611"/>
        <end position="621"/>
    </location>
</feature>
<protein>
    <recommendedName>
        <fullName evidence="2">BRCT domain-containing protein</fullName>
    </recommendedName>
</protein>
<comment type="caution">
    <text evidence="3">The sequence shown here is derived from an EMBL/GenBank/DDBJ whole genome shotgun (WGS) entry which is preliminary data.</text>
</comment>
<reference evidence="3" key="2">
    <citation type="journal article" date="2019" name="IMA Fungus">
        <title>Genome sequencing and comparison of five Tilletia species to identify candidate genes for the detection of regulated species infecting wheat.</title>
        <authorList>
            <person name="Nguyen H.D.T."/>
            <person name="Sultana T."/>
            <person name="Kesanakurti P."/>
            <person name="Hambleton S."/>
        </authorList>
    </citation>
    <scope>NUCLEOTIDE SEQUENCE</scope>
    <source>
        <strain evidence="3">DAOMC 236422</strain>
    </source>
</reference>
<feature type="region of interest" description="Disordered" evidence="1">
    <location>
        <begin position="710"/>
        <end position="1215"/>
    </location>
</feature>
<feature type="compositionally biased region" description="Low complexity" evidence="1">
    <location>
        <begin position="643"/>
        <end position="671"/>
    </location>
</feature>
<dbReference type="EMBL" id="LWDG02000153">
    <property type="protein sequence ID" value="KAE8268402.1"/>
    <property type="molecule type" value="Genomic_DNA"/>
</dbReference>
<feature type="compositionally biased region" description="Polar residues" evidence="1">
    <location>
        <begin position="890"/>
        <end position="900"/>
    </location>
</feature>
<evidence type="ECO:0000256" key="1">
    <source>
        <dbReference type="SAM" id="MobiDB-lite"/>
    </source>
</evidence>
<feature type="compositionally biased region" description="Polar residues" evidence="1">
    <location>
        <begin position="541"/>
        <end position="556"/>
    </location>
</feature>
<feature type="region of interest" description="Disordered" evidence="1">
    <location>
        <begin position="536"/>
        <end position="568"/>
    </location>
</feature>
<evidence type="ECO:0000313" key="4">
    <source>
        <dbReference type="Proteomes" id="UP000078113"/>
    </source>
</evidence>
<feature type="compositionally biased region" description="Polar residues" evidence="1">
    <location>
        <begin position="379"/>
        <end position="395"/>
    </location>
</feature>
<feature type="compositionally biased region" description="Basic and acidic residues" evidence="1">
    <location>
        <begin position="914"/>
        <end position="929"/>
    </location>
</feature>
<feature type="compositionally biased region" description="Basic and acidic residues" evidence="1">
    <location>
        <begin position="843"/>
        <end position="861"/>
    </location>
</feature>
<feature type="compositionally biased region" description="Polar residues" evidence="1">
    <location>
        <begin position="1154"/>
        <end position="1169"/>
    </location>
</feature>
<evidence type="ECO:0000313" key="3">
    <source>
        <dbReference type="EMBL" id="KAE8268402.1"/>
    </source>
</evidence>
<feature type="compositionally biased region" description="Polar residues" evidence="1">
    <location>
        <begin position="762"/>
        <end position="773"/>
    </location>
</feature>
<dbReference type="InterPro" id="IPR001357">
    <property type="entry name" value="BRCT_dom"/>
</dbReference>
<feature type="compositionally biased region" description="Polar residues" evidence="1">
    <location>
        <begin position="1006"/>
        <end position="1016"/>
    </location>
</feature>
<feature type="region of interest" description="Disordered" evidence="1">
    <location>
        <begin position="245"/>
        <end position="455"/>
    </location>
</feature>
<feature type="compositionally biased region" description="Polar residues" evidence="1">
    <location>
        <begin position="424"/>
        <end position="433"/>
    </location>
</feature>
<dbReference type="Proteomes" id="UP000078113">
    <property type="component" value="Unassembled WGS sequence"/>
</dbReference>
<keyword evidence="4" id="KW-1185">Reference proteome</keyword>
<dbReference type="PROSITE" id="PS50172">
    <property type="entry name" value="BRCT"/>
    <property type="match status" value="1"/>
</dbReference>
<feature type="compositionally biased region" description="Acidic residues" evidence="1">
    <location>
        <begin position="725"/>
        <end position="734"/>
    </location>
</feature>
<feature type="compositionally biased region" description="Polar residues" evidence="1">
    <location>
        <begin position="586"/>
        <end position="603"/>
    </location>
</feature>
<organism evidence="3 4">
    <name type="scientific">Tilletia walkeri</name>
    <dbReference type="NCBI Taxonomy" id="117179"/>
    <lineage>
        <taxon>Eukaryota</taxon>
        <taxon>Fungi</taxon>
        <taxon>Dikarya</taxon>
        <taxon>Basidiomycota</taxon>
        <taxon>Ustilaginomycotina</taxon>
        <taxon>Exobasidiomycetes</taxon>
        <taxon>Tilletiales</taxon>
        <taxon>Tilletiaceae</taxon>
        <taxon>Tilletia</taxon>
    </lineage>
</organism>
<feature type="compositionally biased region" description="Polar residues" evidence="1">
    <location>
        <begin position="1069"/>
        <end position="1078"/>
    </location>
</feature>
<gene>
    <name evidence="3" type="ORF">A4X09_0g3928</name>
</gene>